<dbReference type="GO" id="GO:0002130">
    <property type="term" value="P:wobble position ribose methylation"/>
    <property type="evidence" value="ECO:0007669"/>
    <property type="project" value="TreeGrafter"/>
</dbReference>
<evidence type="ECO:0000313" key="10">
    <source>
        <dbReference type="EMBL" id="HIT75641.1"/>
    </source>
</evidence>
<proteinExistence type="inferred from homology"/>
<keyword evidence="2 6" id="KW-0489">Methyltransferase</keyword>
<evidence type="ECO:0000256" key="8">
    <source>
        <dbReference type="SAM" id="MobiDB-lite"/>
    </source>
</evidence>
<dbReference type="EMBL" id="DVLP01000260">
    <property type="protein sequence ID" value="HIT75641.1"/>
    <property type="molecule type" value="Genomic_DNA"/>
</dbReference>
<feature type="domain" description="tRNA/rRNA methyltransferase SpoU type" evidence="9">
    <location>
        <begin position="31"/>
        <end position="169"/>
    </location>
</feature>
<evidence type="ECO:0000256" key="7">
    <source>
        <dbReference type="PIRSR" id="PIRSR029256-1"/>
    </source>
</evidence>
<evidence type="ECO:0000256" key="1">
    <source>
        <dbReference type="ARBA" id="ARBA00022490"/>
    </source>
</evidence>
<feature type="binding site" evidence="6 7">
    <location>
        <position position="149"/>
    </location>
    <ligand>
        <name>S-adenosyl-L-methionine</name>
        <dbReference type="ChEBI" id="CHEBI:59789"/>
    </ligand>
</feature>
<name>A0A9D1GXJ4_9ACTN</name>
<dbReference type="InterPro" id="IPR029028">
    <property type="entry name" value="Alpha/beta_knot_MTases"/>
</dbReference>
<feature type="region of interest" description="Disordered" evidence="8">
    <location>
        <begin position="1"/>
        <end position="27"/>
    </location>
</feature>
<dbReference type="GO" id="GO:0008175">
    <property type="term" value="F:tRNA methyltransferase activity"/>
    <property type="evidence" value="ECO:0007669"/>
    <property type="project" value="UniProtKB-UniRule"/>
</dbReference>
<dbReference type="CDD" id="cd18094">
    <property type="entry name" value="SpoU-like_TrmL"/>
    <property type="match status" value="1"/>
</dbReference>
<comment type="catalytic activity">
    <reaction evidence="6">
        <text>5-carboxymethylaminomethyluridine(34) in tRNA(Leu) + S-adenosyl-L-methionine = 5-carboxymethylaminomethyl-2'-O-methyluridine(34) in tRNA(Leu) + S-adenosyl-L-homocysteine + H(+)</text>
        <dbReference type="Rhea" id="RHEA:43088"/>
        <dbReference type="Rhea" id="RHEA-COMP:10333"/>
        <dbReference type="Rhea" id="RHEA-COMP:10334"/>
        <dbReference type="ChEBI" id="CHEBI:15378"/>
        <dbReference type="ChEBI" id="CHEBI:57856"/>
        <dbReference type="ChEBI" id="CHEBI:59789"/>
        <dbReference type="ChEBI" id="CHEBI:74508"/>
        <dbReference type="ChEBI" id="CHEBI:74511"/>
        <dbReference type="EC" id="2.1.1.207"/>
    </reaction>
</comment>
<feature type="binding site" evidence="6 7">
    <location>
        <position position="127"/>
    </location>
    <ligand>
        <name>S-adenosyl-L-methionine</name>
        <dbReference type="ChEBI" id="CHEBI:59789"/>
    </ligand>
</feature>
<feature type="binding site" evidence="6 7">
    <location>
        <position position="157"/>
    </location>
    <ligand>
        <name>S-adenosyl-L-methionine</name>
        <dbReference type="ChEBI" id="CHEBI:59789"/>
    </ligand>
</feature>
<organism evidence="10 11">
    <name type="scientific">Candidatus Avipropionibacterium avicola</name>
    <dbReference type="NCBI Taxonomy" id="2840701"/>
    <lineage>
        <taxon>Bacteria</taxon>
        <taxon>Bacillati</taxon>
        <taxon>Actinomycetota</taxon>
        <taxon>Actinomycetes</taxon>
        <taxon>Propionibacteriales</taxon>
        <taxon>Propionibacteriaceae</taxon>
        <taxon>Propionibacteriaceae incertae sedis</taxon>
        <taxon>Candidatus Avipropionibacterium</taxon>
    </lineage>
</organism>
<dbReference type="GO" id="GO:0008757">
    <property type="term" value="F:S-adenosylmethionine-dependent methyltransferase activity"/>
    <property type="evidence" value="ECO:0007669"/>
    <property type="project" value="UniProtKB-UniRule"/>
</dbReference>
<keyword evidence="5 6" id="KW-0819">tRNA processing</keyword>
<comment type="caution">
    <text evidence="10">The sequence shown here is derived from an EMBL/GenBank/DDBJ whole genome shotgun (WGS) entry which is preliminary data.</text>
</comment>
<comment type="caution">
    <text evidence="6">Lacks conserved residue(s) required for the propagation of feature annotation.</text>
</comment>
<protein>
    <recommendedName>
        <fullName evidence="6">Putative tRNA (cytidine(34)-2'-O)-methyltransferase</fullName>
        <ecNumber evidence="6">2.1.1.207</ecNumber>
    </recommendedName>
    <alternativeName>
        <fullName evidence="6">tRNA (cytidine/uridine-2'-O-)-methyltransferase</fullName>
    </alternativeName>
</protein>
<keyword evidence="3 6" id="KW-0808">Transferase</keyword>
<keyword evidence="1 6" id="KW-0963">Cytoplasm</keyword>
<dbReference type="GO" id="GO:0005737">
    <property type="term" value="C:cytoplasm"/>
    <property type="evidence" value="ECO:0007669"/>
    <property type="project" value="UniProtKB-SubCell"/>
</dbReference>
<sequence length="181" mass="19677">MRFNAQVPNPAEPTPDEPSPTEPAPTEPWLHLGFVEPRIPQNTGSAIRLSAVTGAMLHLVEPLGFSLDEARVRRAGLDYHDMALVRVHPDLDDLLASVSGSVYAFTAHARHRHTDIVHQPGDLLLFGPEPTGLSEQVLGHPRVSEQIRIPMVAGRRSLNLANSASIACYEAARQLGFPGFS</sequence>
<dbReference type="Proteomes" id="UP000886842">
    <property type="component" value="Unassembled WGS sequence"/>
</dbReference>
<comment type="function">
    <text evidence="6">Could methylate the ribose at the nucleotide 34 wobble position in tRNA.</text>
</comment>
<evidence type="ECO:0000256" key="5">
    <source>
        <dbReference type="ARBA" id="ARBA00022694"/>
    </source>
</evidence>
<dbReference type="EC" id="2.1.1.207" evidence="6"/>
<comment type="catalytic activity">
    <reaction evidence="6">
        <text>cytidine(34) in tRNA + S-adenosyl-L-methionine = 2'-O-methylcytidine(34) in tRNA + S-adenosyl-L-homocysteine + H(+)</text>
        <dbReference type="Rhea" id="RHEA:43084"/>
        <dbReference type="Rhea" id="RHEA-COMP:10331"/>
        <dbReference type="Rhea" id="RHEA-COMP:10332"/>
        <dbReference type="ChEBI" id="CHEBI:15378"/>
        <dbReference type="ChEBI" id="CHEBI:57856"/>
        <dbReference type="ChEBI" id="CHEBI:59789"/>
        <dbReference type="ChEBI" id="CHEBI:74495"/>
        <dbReference type="ChEBI" id="CHEBI:82748"/>
        <dbReference type="EC" id="2.1.1.207"/>
    </reaction>
</comment>
<dbReference type="PANTHER" id="PTHR42971">
    <property type="entry name" value="TRNA (CYTIDINE(34)-2'-O)-METHYLTRANSFERASE"/>
    <property type="match status" value="1"/>
</dbReference>
<dbReference type="SUPFAM" id="SSF75217">
    <property type="entry name" value="alpha/beta knot"/>
    <property type="match status" value="1"/>
</dbReference>
<reference evidence="10" key="1">
    <citation type="submission" date="2020-10" db="EMBL/GenBank/DDBJ databases">
        <authorList>
            <person name="Gilroy R."/>
        </authorList>
    </citation>
    <scope>NUCLEOTIDE SEQUENCE</scope>
    <source>
        <strain evidence="10">ChiGjej1B1-24693</strain>
    </source>
</reference>
<dbReference type="Gene3D" id="3.40.1280.10">
    <property type="match status" value="1"/>
</dbReference>
<evidence type="ECO:0000256" key="4">
    <source>
        <dbReference type="ARBA" id="ARBA00022691"/>
    </source>
</evidence>
<comment type="similarity">
    <text evidence="6">Belongs to the class IV-like SAM-binding methyltransferase superfamily. RNA methyltransferase TrmH family. TrmL subfamily.</text>
</comment>
<reference evidence="10" key="2">
    <citation type="journal article" date="2021" name="PeerJ">
        <title>Extensive microbial diversity within the chicken gut microbiome revealed by metagenomics and culture.</title>
        <authorList>
            <person name="Gilroy R."/>
            <person name="Ravi A."/>
            <person name="Getino M."/>
            <person name="Pursley I."/>
            <person name="Horton D.L."/>
            <person name="Alikhan N.F."/>
            <person name="Baker D."/>
            <person name="Gharbi K."/>
            <person name="Hall N."/>
            <person name="Watson M."/>
            <person name="Adriaenssens E.M."/>
            <person name="Foster-Nyarko E."/>
            <person name="Jarju S."/>
            <person name="Secka A."/>
            <person name="Antonio M."/>
            <person name="Oren A."/>
            <person name="Chaudhuri R.R."/>
            <person name="La Ragione R."/>
            <person name="Hildebrand F."/>
            <person name="Pallen M.J."/>
        </authorList>
    </citation>
    <scope>NUCLEOTIDE SEQUENCE</scope>
    <source>
        <strain evidence="10">ChiGjej1B1-24693</strain>
    </source>
</reference>
<dbReference type="HAMAP" id="MF_01885">
    <property type="entry name" value="tRNA_methyltr_TrmL"/>
    <property type="match status" value="1"/>
</dbReference>
<evidence type="ECO:0000313" key="11">
    <source>
        <dbReference type="Proteomes" id="UP000886842"/>
    </source>
</evidence>
<dbReference type="Pfam" id="PF00588">
    <property type="entry name" value="SpoU_methylase"/>
    <property type="match status" value="1"/>
</dbReference>
<comment type="subcellular location">
    <subcellularLocation>
        <location evidence="6">Cytoplasm</location>
    </subcellularLocation>
</comment>
<dbReference type="AlphaFoldDB" id="A0A9D1GXJ4"/>
<dbReference type="PANTHER" id="PTHR42971:SF1">
    <property type="entry name" value="TRNA (CYTIDINE(34)-2'-O)-METHYLTRANSFERASE"/>
    <property type="match status" value="1"/>
</dbReference>
<dbReference type="InterPro" id="IPR029026">
    <property type="entry name" value="tRNA_m1G_MTases_N"/>
</dbReference>
<dbReference type="InterPro" id="IPR001537">
    <property type="entry name" value="SpoU_MeTrfase"/>
</dbReference>
<evidence type="ECO:0000259" key="9">
    <source>
        <dbReference type="Pfam" id="PF00588"/>
    </source>
</evidence>
<accession>A0A9D1GXJ4</accession>
<evidence type="ECO:0000256" key="2">
    <source>
        <dbReference type="ARBA" id="ARBA00022603"/>
    </source>
</evidence>
<gene>
    <name evidence="10" type="ORF">IAA98_08660</name>
</gene>
<dbReference type="GO" id="GO:0003723">
    <property type="term" value="F:RNA binding"/>
    <property type="evidence" value="ECO:0007669"/>
    <property type="project" value="InterPro"/>
</dbReference>
<evidence type="ECO:0000256" key="3">
    <source>
        <dbReference type="ARBA" id="ARBA00022679"/>
    </source>
</evidence>
<dbReference type="PIRSF" id="PIRSF029256">
    <property type="entry name" value="SpoU_TrmH_prd"/>
    <property type="match status" value="1"/>
</dbReference>
<keyword evidence="4 6" id="KW-0949">S-adenosyl-L-methionine</keyword>
<evidence type="ECO:0000256" key="6">
    <source>
        <dbReference type="HAMAP-Rule" id="MF_01885"/>
    </source>
</evidence>
<feature type="compositionally biased region" description="Pro residues" evidence="8">
    <location>
        <begin position="10"/>
        <end position="26"/>
    </location>
</feature>
<dbReference type="InterPro" id="IPR016914">
    <property type="entry name" value="TrmL"/>
</dbReference>